<comment type="caution">
    <text evidence="6">The sequence shown here is derived from an EMBL/GenBank/DDBJ whole genome shotgun (WGS) entry which is preliminary data.</text>
</comment>
<feature type="modified residue" description="N6-(pyridoxal phosphate)lysine" evidence="4">
    <location>
        <position position="317"/>
    </location>
</feature>
<evidence type="ECO:0000256" key="2">
    <source>
        <dbReference type="ARBA" id="ARBA00022898"/>
    </source>
</evidence>
<dbReference type="InterPro" id="IPR028886">
    <property type="entry name" value="MoCo_sulfurase"/>
</dbReference>
<dbReference type="GO" id="GO:0030170">
    <property type="term" value="F:pyridoxal phosphate binding"/>
    <property type="evidence" value="ECO:0007669"/>
    <property type="project" value="UniProtKB-UniRule"/>
</dbReference>
<dbReference type="GO" id="GO:0032787">
    <property type="term" value="P:monocarboxylic acid metabolic process"/>
    <property type="evidence" value="ECO:0007669"/>
    <property type="project" value="UniProtKB-ARBA"/>
</dbReference>
<evidence type="ECO:0000256" key="1">
    <source>
        <dbReference type="ARBA" id="ARBA00022679"/>
    </source>
</evidence>
<comment type="function">
    <text evidence="4">Sulfurates the molybdenum cofactor. Sulfation of molybdenum is essential for xanthine dehydrogenase (XDH) and aldehyde oxidase (ADO) enzymes in which molybdenum cofactor is liganded by 1 oxygen and 1 sulfur atom in active form.</text>
</comment>
<dbReference type="GO" id="GO:0016829">
    <property type="term" value="F:lyase activity"/>
    <property type="evidence" value="ECO:0007669"/>
    <property type="project" value="UniProtKB-UniRule"/>
</dbReference>
<feature type="domain" description="MOSC" evidence="5">
    <location>
        <begin position="762"/>
        <end position="928"/>
    </location>
</feature>
<evidence type="ECO:0000256" key="3">
    <source>
        <dbReference type="ARBA" id="ARBA00023150"/>
    </source>
</evidence>
<dbReference type="InterPro" id="IPR015421">
    <property type="entry name" value="PyrdxlP-dep_Trfase_major"/>
</dbReference>
<reference evidence="6 7" key="1">
    <citation type="submission" date="2019-01" db="EMBL/GenBank/DDBJ databases">
        <title>Sequencing of cultivated peanut Arachis hypogaea provides insights into genome evolution and oil improvement.</title>
        <authorList>
            <person name="Chen X."/>
        </authorList>
    </citation>
    <scope>NUCLEOTIDE SEQUENCE [LARGE SCALE GENOMIC DNA]</scope>
    <source>
        <strain evidence="7">cv. Fuhuasheng</strain>
        <tissue evidence="6">Leaves</tissue>
    </source>
</reference>
<protein>
    <recommendedName>
        <fullName evidence="4">Molybdenum cofactor sulfurase</fullName>
        <shortName evidence="4">MCS</shortName>
        <shortName evidence="4">MOS</shortName>
        <shortName evidence="4">MoCo sulfurase</shortName>
        <ecNumber evidence="4">2.8.1.9</ecNumber>
    </recommendedName>
    <alternativeName>
        <fullName evidence="4">Molybdenum cofactor sulfurtransferase</fullName>
    </alternativeName>
</protein>
<dbReference type="Proteomes" id="UP000289738">
    <property type="component" value="Chromosome A10"/>
</dbReference>
<proteinExistence type="inferred from homology"/>
<dbReference type="InterPro" id="IPR015424">
    <property type="entry name" value="PyrdxlP-dep_Trfase"/>
</dbReference>
<keyword evidence="1 4" id="KW-0808">Transferase</keyword>
<keyword evidence="7" id="KW-1185">Reference proteome</keyword>
<dbReference type="Pfam" id="PF03473">
    <property type="entry name" value="MOSC"/>
    <property type="match status" value="1"/>
</dbReference>
<dbReference type="Pfam" id="PF03476">
    <property type="entry name" value="MOSC_N"/>
    <property type="match status" value="1"/>
</dbReference>
<dbReference type="PANTHER" id="PTHR14237:SF80">
    <property type="entry name" value="MOLYBDENUM COFACTOR SULFURASE"/>
    <property type="match status" value="1"/>
</dbReference>
<dbReference type="SUPFAM" id="SSF141673">
    <property type="entry name" value="MOSC N-terminal domain-like"/>
    <property type="match status" value="2"/>
</dbReference>
<dbReference type="SUPFAM" id="SSF53383">
    <property type="entry name" value="PLP-dependent transferases"/>
    <property type="match status" value="1"/>
</dbReference>
<dbReference type="GO" id="GO:0006777">
    <property type="term" value="P:Mo-molybdopterin cofactor biosynthetic process"/>
    <property type="evidence" value="ECO:0007669"/>
    <property type="project" value="UniProtKB-UniRule"/>
</dbReference>
<evidence type="ECO:0000259" key="5">
    <source>
        <dbReference type="PROSITE" id="PS51340"/>
    </source>
</evidence>
<dbReference type="Pfam" id="PF00266">
    <property type="entry name" value="Aminotran_5"/>
    <property type="match status" value="1"/>
</dbReference>
<dbReference type="EMBL" id="SDMP01000010">
    <property type="protein sequence ID" value="RYR33412.1"/>
    <property type="molecule type" value="Genomic_DNA"/>
</dbReference>
<dbReference type="SUPFAM" id="SSF50800">
    <property type="entry name" value="PK beta-barrel domain-like"/>
    <property type="match status" value="1"/>
</dbReference>
<dbReference type="PANTHER" id="PTHR14237">
    <property type="entry name" value="MOLYBDOPTERIN COFACTOR SULFURASE MOSC"/>
    <property type="match status" value="1"/>
</dbReference>
<feature type="active site" evidence="4">
    <location>
        <position position="506"/>
    </location>
</feature>
<evidence type="ECO:0000313" key="7">
    <source>
        <dbReference type="Proteomes" id="UP000289738"/>
    </source>
</evidence>
<comment type="catalytic activity">
    <reaction evidence="4">
        <text>Mo-molybdopterin + L-cysteine + AH2 = thio-Mo-molybdopterin + L-alanine + A + H2O</text>
        <dbReference type="Rhea" id="RHEA:42636"/>
        <dbReference type="ChEBI" id="CHEBI:13193"/>
        <dbReference type="ChEBI" id="CHEBI:15377"/>
        <dbReference type="ChEBI" id="CHEBI:17499"/>
        <dbReference type="ChEBI" id="CHEBI:35235"/>
        <dbReference type="ChEBI" id="CHEBI:57972"/>
        <dbReference type="ChEBI" id="CHEBI:71302"/>
        <dbReference type="ChEBI" id="CHEBI:82685"/>
        <dbReference type="EC" id="2.8.1.9"/>
    </reaction>
</comment>
<dbReference type="InterPro" id="IPR005303">
    <property type="entry name" value="MOCOS_middle"/>
</dbReference>
<organism evidence="6 7">
    <name type="scientific">Arachis hypogaea</name>
    <name type="common">Peanut</name>
    <dbReference type="NCBI Taxonomy" id="3818"/>
    <lineage>
        <taxon>Eukaryota</taxon>
        <taxon>Viridiplantae</taxon>
        <taxon>Streptophyta</taxon>
        <taxon>Embryophyta</taxon>
        <taxon>Tracheophyta</taxon>
        <taxon>Spermatophyta</taxon>
        <taxon>Magnoliopsida</taxon>
        <taxon>eudicotyledons</taxon>
        <taxon>Gunneridae</taxon>
        <taxon>Pentapetalae</taxon>
        <taxon>rosids</taxon>
        <taxon>fabids</taxon>
        <taxon>Fabales</taxon>
        <taxon>Fabaceae</taxon>
        <taxon>Papilionoideae</taxon>
        <taxon>50 kb inversion clade</taxon>
        <taxon>dalbergioids sensu lato</taxon>
        <taxon>Dalbergieae</taxon>
        <taxon>Pterocarpus clade</taxon>
        <taxon>Arachis</taxon>
    </lineage>
</organism>
<dbReference type="InterPro" id="IPR000192">
    <property type="entry name" value="Aminotrans_V_dom"/>
</dbReference>
<dbReference type="InterPro" id="IPR011037">
    <property type="entry name" value="Pyrv_Knase-like_insert_dom_sf"/>
</dbReference>
<sequence>MDAAKQEFLKEFGEHYGYPNTPKTIDQIRATEFNRLRDLVYLDHAGATLYSELQMESIFGDLTSKVYGNPHSQSDSSSATLEIVKDARQQIHVPILMLDTFLLVIACHPLLLESGCNAGLILLFIQVLDYCNASPKDYKCIFTFGATAALKLVGEAFPWSCDSTFMYTMENHNSVLGIRDLSISLTSFRYALGQGAASIAVDIKENEAPGVSGENIAMKISPHQVQRRKVAGLLEGKPDGHVYNLFAFPSECNFSGLRFDLDLVKIIKEHSSRDLGISSVCKNGQWMVLIDAAKGCATMPPDLSKYPADFVTISFYKLFGYPTGLGALIVRNDAAKLLKKTYFSGGTVAASIADIDFIKRREGIEELFEDGTVSFLSIASVRHGFKILRSLTASAISRHTKSLALYTRKMLLALRHCNGSNVCIIYGHQSSMEDNWVSSFPLSEAFPRPFQLSTCPCIAVVEELCYEMGPIVSFNLKRADGSWYGYREVEKLASLSGIQLRTGCFCNPGACAKYLGLSHLDLLSNTEAGHVCWDDHDVINGKPTGAVRVSFGYMSTYEEAKKFIDFVASSFVSSQNDICHGNQLEGIEKGSPDTGYHLKSITIYPIKSCGGFCSRSWPLSKNGLKHDREWILMSLNGEILTQKKVEFGKENGAAIVPCAPVSLCMLLVVFSFLFNCELRSRLSVPEMCFISTFIDLSQGILFVESPHCKERLQIKLESGVNHGAMEELELYGQRYKVYNYSKETNVWFSEAIGKPCTLFRYSSTEHDFMLNKTKGVATCRDTKSTLNFPNEAQFLLVSEESVSDLNRRLCSDVQKDICVTAMQVDASRFRPNLVVSGGRPYGEDGWRTIRIGNTYFRSLGGCNRCQMINFSQNAGEVQKSNEPFATLASYRRVKGKILFGILLKYESSDEEQQHDYSWLHIGQHVHPESI</sequence>
<dbReference type="AlphaFoldDB" id="A0A445B406"/>
<dbReference type="EC" id="2.8.1.9" evidence="4"/>
<dbReference type="Gene3D" id="3.40.640.10">
    <property type="entry name" value="Type I PLP-dependent aspartate aminotransferase-like (Major domain)"/>
    <property type="match status" value="1"/>
</dbReference>
<evidence type="ECO:0000313" key="6">
    <source>
        <dbReference type="EMBL" id="RYR33412.1"/>
    </source>
</evidence>
<name>A0A445B406_ARAHY</name>
<gene>
    <name evidence="6" type="ORF">Ahy_A10g047999</name>
</gene>
<keyword evidence="3 4" id="KW-0501">Molybdenum cofactor biosynthesis</keyword>
<comment type="similarity">
    <text evidence="4">Belongs to the class-V pyridoxal-phosphate-dependent aminotransferase family. MOCOS subfamily.</text>
</comment>
<accession>A0A445B406</accession>
<dbReference type="GO" id="GO:0008265">
    <property type="term" value="F:molybdenum cofactor sulfurtransferase activity"/>
    <property type="evidence" value="ECO:0007669"/>
    <property type="project" value="UniProtKB-UniRule"/>
</dbReference>
<comment type="cofactor">
    <cofactor evidence="4">
        <name>pyridoxal 5'-phosphate</name>
        <dbReference type="ChEBI" id="CHEBI:597326"/>
    </cofactor>
</comment>
<dbReference type="PROSITE" id="PS51340">
    <property type="entry name" value="MOSC"/>
    <property type="match status" value="1"/>
</dbReference>
<dbReference type="InterPro" id="IPR005302">
    <property type="entry name" value="MoCF_Sase_C"/>
</dbReference>
<dbReference type="STRING" id="3818.A0A445B406"/>
<keyword evidence="2 4" id="KW-0663">Pyridoxal phosphate</keyword>
<dbReference type="HAMAP" id="MF_03050">
    <property type="entry name" value="MOCOS"/>
    <property type="match status" value="1"/>
</dbReference>
<dbReference type="GO" id="GO:0030151">
    <property type="term" value="F:molybdenum ion binding"/>
    <property type="evidence" value="ECO:0007669"/>
    <property type="project" value="UniProtKB-UniRule"/>
</dbReference>
<evidence type="ECO:0000256" key="4">
    <source>
        <dbReference type="HAMAP-Rule" id="MF_03050"/>
    </source>
</evidence>